<comment type="caution">
    <text evidence="2">The sequence shown here is derived from an EMBL/GenBank/DDBJ whole genome shotgun (WGS) entry which is preliminary data.</text>
</comment>
<name>A0A9N8E951_9STRA</name>
<dbReference type="InterPro" id="IPR023214">
    <property type="entry name" value="HAD_sf"/>
</dbReference>
<evidence type="ECO:0000313" key="3">
    <source>
        <dbReference type="Proteomes" id="UP001153069"/>
    </source>
</evidence>
<evidence type="ECO:0000313" key="2">
    <source>
        <dbReference type="EMBL" id="CAB9514069.1"/>
    </source>
</evidence>
<dbReference type="AlphaFoldDB" id="A0A9N8E951"/>
<dbReference type="OrthoDB" id="27226at2759"/>
<dbReference type="Gene3D" id="3.30.1240.10">
    <property type="match status" value="1"/>
</dbReference>
<dbReference type="InterPro" id="IPR036412">
    <property type="entry name" value="HAD-like_sf"/>
</dbReference>
<dbReference type="Pfam" id="PF08282">
    <property type="entry name" value="Hydrolase_3"/>
    <property type="match status" value="1"/>
</dbReference>
<gene>
    <name evidence="2" type="ORF">SEMRO_630_G178320.1</name>
</gene>
<dbReference type="PRINTS" id="PR00119">
    <property type="entry name" value="CATATPASE"/>
</dbReference>
<keyword evidence="3" id="KW-1185">Reference proteome</keyword>
<dbReference type="Gene3D" id="3.40.50.1000">
    <property type="entry name" value="HAD superfamily/HAD-like"/>
    <property type="match status" value="1"/>
</dbReference>
<dbReference type="PANTHER" id="PTHR10000:SF8">
    <property type="entry name" value="HAD SUPERFAMILY HYDROLASE-LIKE, TYPE 3"/>
    <property type="match status" value="1"/>
</dbReference>
<protein>
    <submittedName>
        <fullName evidence="2">Endoribonuclease YBEY, chloroplastic</fullName>
    </submittedName>
</protein>
<sequence length="451" mass="48085">MASTRRAAGFLANMGSSHRRNVIKGRQTMATLSIPVYGGLARGGSSSSDEDNKVDPDIPFRMPPPNNGFGNTPNKAEVYANDELWDLLQIHEGLSDQMNQRQQDTKSSAVLPGKDPGAPSLHDLVLQTVQEMDDTASRDSANQANQEEDKDDDSSIARAKDSIIAIASDVDGTLLSSKQRVHPRTEAAIRKAVSQVDSSNNANDSGHKKLQYFFPATGKTRKGALDSLGPEIRELLSQLPGVFIQGLYCIDSNGNVLFEQKLTAAAVEKAEILAEKHGVTLLGYDGDSLYSNKGGDPTLCAEIHEKWGEPKPTSISSLAEHANGLHKILFVLQDKATLTNTVRPDLEAMANENDATVTQAIPTMLELLPQGCSKALGVQKLCQSLGIDPGTQLLAIGDAENDIGMLEMAAIGVAVGNACGMAREAADYVMDETNDEGGAGAAMEKFSPLGR</sequence>
<organism evidence="2 3">
    <name type="scientific">Seminavis robusta</name>
    <dbReference type="NCBI Taxonomy" id="568900"/>
    <lineage>
        <taxon>Eukaryota</taxon>
        <taxon>Sar</taxon>
        <taxon>Stramenopiles</taxon>
        <taxon>Ochrophyta</taxon>
        <taxon>Bacillariophyta</taxon>
        <taxon>Bacillariophyceae</taxon>
        <taxon>Bacillariophycidae</taxon>
        <taxon>Naviculales</taxon>
        <taxon>Naviculaceae</taxon>
        <taxon>Seminavis</taxon>
    </lineage>
</organism>
<dbReference type="EMBL" id="CAICTM010000629">
    <property type="protein sequence ID" value="CAB9514069.1"/>
    <property type="molecule type" value="Genomic_DNA"/>
</dbReference>
<dbReference type="GO" id="GO:0016791">
    <property type="term" value="F:phosphatase activity"/>
    <property type="evidence" value="ECO:0007669"/>
    <property type="project" value="TreeGrafter"/>
</dbReference>
<feature type="region of interest" description="Disordered" evidence="1">
    <location>
        <begin position="133"/>
        <end position="157"/>
    </location>
</feature>
<reference evidence="2" key="1">
    <citation type="submission" date="2020-06" db="EMBL/GenBank/DDBJ databases">
        <authorList>
            <consortium name="Plant Systems Biology data submission"/>
        </authorList>
    </citation>
    <scope>NUCLEOTIDE SEQUENCE</scope>
    <source>
        <strain evidence="2">D6</strain>
    </source>
</reference>
<accession>A0A9N8E951</accession>
<dbReference type="SUPFAM" id="SSF56784">
    <property type="entry name" value="HAD-like"/>
    <property type="match status" value="1"/>
</dbReference>
<feature type="region of interest" description="Disordered" evidence="1">
    <location>
        <begin position="97"/>
        <end position="121"/>
    </location>
</feature>
<feature type="compositionally biased region" description="Polar residues" evidence="1">
    <location>
        <begin position="97"/>
        <end position="108"/>
    </location>
</feature>
<dbReference type="GO" id="GO:0005829">
    <property type="term" value="C:cytosol"/>
    <property type="evidence" value="ECO:0007669"/>
    <property type="project" value="TreeGrafter"/>
</dbReference>
<dbReference type="GO" id="GO:0000287">
    <property type="term" value="F:magnesium ion binding"/>
    <property type="evidence" value="ECO:0007669"/>
    <property type="project" value="TreeGrafter"/>
</dbReference>
<dbReference type="Proteomes" id="UP001153069">
    <property type="component" value="Unassembled WGS sequence"/>
</dbReference>
<evidence type="ECO:0000256" key="1">
    <source>
        <dbReference type="SAM" id="MobiDB-lite"/>
    </source>
</evidence>
<proteinExistence type="predicted"/>
<dbReference type="PANTHER" id="PTHR10000">
    <property type="entry name" value="PHOSPHOSERINE PHOSPHATASE"/>
    <property type="match status" value="1"/>
</dbReference>